<sequence length="418" mass="46330">MSSYNLVVFVFVFCSAFCQGFLPFPFSVNSKNQKGSSGISSNLDSTIVFRVHGNVYPTGYFYTTIKMGEPPRPYDLDIDTGSDLTWVHCDAPCVNCPKSPHQPYKPRNNVLTCEESMCTILQQPTNYPCESPNDQCDYEIEYADHGSSFGVVVKDSFSFELLNGSTGSPSLAFGCGYDQDLSASSSPPFVDGVIGLANRKSSLLSQLYDLRIVRNVFGHCFSGQGGGYLFFGDKIIPSEIVWVPLSKNRIGNYYLIGPAELLFNGQKVVKDGFSFVLDSGSTYSYLNGEVYDAVISMIKKNIDAKQLKLAREDKTLPLCWKGTKSFKSINDVRKFFKPLSLRFSKAKNAMMELPPENYLIVTKNGNVCLGILDGSEAELGNLNVLGDISMLNKMMIYDNEKNQIGWTTTSNCNDMPKL</sequence>
<evidence type="ECO:0000256" key="9">
    <source>
        <dbReference type="PIRSR" id="PIRSR601461-1"/>
    </source>
</evidence>
<keyword evidence="6 10" id="KW-0378">Hydrolase</keyword>
<dbReference type="PANTHER" id="PTHR13683">
    <property type="entry name" value="ASPARTYL PROTEASES"/>
    <property type="match status" value="1"/>
</dbReference>
<keyword evidence="5 10" id="KW-0064">Aspartyl protease</keyword>
<dbReference type="SUPFAM" id="SSF50630">
    <property type="entry name" value="Acid proteases"/>
    <property type="match status" value="1"/>
</dbReference>
<evidence type="ECO:0000256" key="5">
    <source>
        <dbReference type="ARBA" id="ARBA00022750"/>
    </source>
</evidence>
<evidence type="ECO:0000256" key="10">
    <source>
        <dbReference type="RuleBase" id="RU000454"/>
    </source>
</evidence>
<evidence type="ECO:0000256" key="2">
    <source>
        <dbReference type="ARBA" id="ARBA00022670"/>
    </source>
</evidence>
<dbReference type="PROSITE" id="PS00141">
    <property type="entry name" value="ASP_PROTEASE"/>
    <property type="match status" value="1"/>
</dbReference>
<dbReference type="PROSITE" id="PS51767">
    <property type="entry name" value="PEPTIDASE_A1"/>
    <property type="match status" value="1"/>
</dbReference>
<name>A0AAW1N8S0_SAPOF</name>
<dbReference type="InterPro" id="IPR001969">
    <property type="entry name" value="Aspartic_peptidase_AS"/>
</dbReference>
<keyword evidence="4" id="KW-0677">Repeat</keyword>
<evidence type="ECO:0000313" key="13">
    <source>
        <dbReference type="EMBL" id="KAK9755652.1"/>
    </source>
</evidence>
<dbReference type="InterPro" id="IPR032861">
    <property type="entry name" value="TAXi_N"/>
</dbReference>
<dbReference type="Gene3D" id="2.40.70.10">
    <property type="entry name" value="Acid Proteases"/>
    <property type="match status" value="2"/>
</dbReference>
<evidence type="ECO:0000256" key="7">
    <source>
        <dbReference type="ARBA" id="ARBA00068871"/>
    </source>
</evidence>
<evidence type="ECO:0000256" key="6">
    <source>
        <dbReference type="ARBA" id="ARBA00022801"/>
    </source>
</evidence>
<keyword evidence="3 11" id="KW-0732">Signal</keyword>
<feature type="chain" id="PRO_5043968364" description="Aspartic proteinase Asp1" evidence="11">
    <location>
        <begin position="21"/>
        <end position="418"/>
    </location>
</feature>
<feature type="domain" description="Peptidase A1" evidence="12">
    <location>
        <begin position="61"/>
        <end position="407"/>
    </location>
</feature>
<comment type="similarity">
    <text evidence="1 10">Belongs to the peptidase A1 family.</text>
</comment>
<dbReference type="EMBL" id="JBDFQZ010000001">
    <property type="protein sequence ID" value="KAK9755652.1"/>
    <property type="molecule type" value="Genomic_DNA"/>
</dbReference>
<proteinExistence type="inferred from homology"/>
<dbReference type="GO" id="GO:0004190">
    <property type="term" value="F:aspartic-type endopeptidase activity"/>
    <property type="evidence" value="ECO:0007669"/>
    <property type="project" value="UniProtKB-KW"/>
</dbReference>
<dbReference type="InterPro" id="IPR032799">
    <property type="entry name" value="TAXi_C"/>
</dbReference>
<evidence type="ECO:0000256" key="3">
    <source>
        <dbReference type="ARBA" id="ARBA00022729"/>
    </source>
</evidence>
<dbReference type="GO" id="GO:0006508">
    <property type="term" value="P:proteolysis"/>
    <property type="evidence" value="ECO:0007669"/>
    <property type="project" value="UniProtKB-KW"/>
</dbReference>
<dbReference type="Pfam" id="PF14541">
    <property type="entry name" value="TAXi_C"/>
    <property type="match status" value="1"/>
</dbReference>
<evidence type="ECO:0000313" key="14">
    <source>
        <dbReference type="Proteomes" id="UP001443914"/>
    </source>
</evidence>
<organism evidence="13 14">
    <name type="scientific">Saponaria officinalis</name>
    <name type="common">Common soapwort</name>
    <name type="synonym">Lychnis saponaria</name>
    <dbReference type="NCBI Taxonomy" id="3572"/>
    <lineage>
        <taxon>Eukaryota</taxon>
        <taxon>Viridiplantae</taxon>
        <taxon>Streptophyta</taxon>
        <taxon>Embryophyta</taxon>
        <taxon>Tracheophyta</taxon>
        <taxon>Spermatophyta</taxon>
        <taxon>Magnoliopsida</taxon>
        <taxon>eudicotyledons</taxon>
        <taxon>Gunneridae</taxon>
        <taxon>Pentapetalae</taxon>
        <taxon>Caryophyllales</taxon>
        <taxon>Caryophyllaceae</taxon>
        <taxon>Caryophylleae</taxon>
        <taxon>Saponaria</taxon>
    </lineage>
</organism>
<keyword evidence="2 10" id="KW-0645">Protease</keyword>
<evidence type="ECO:0000256" key="8">
    <source>
        <dbReference type="ARBA" id="ARBA00077656"/>
    </source>
</evidence>
<dbReference type="PANTHER" id="PTHR13683:SF227">
    <property type="entry name" value="EUKARYOTIC ASPARTYL PROTEASE FAMILY PROTEIN"/>
    <property type="match status" value="1"/>
</dbReference>
<feature type="active site" evidence="9">
    <location>
        <position position="278"/>
    </location>
</feature>
<gene>
    <name evidence="13" type="ORF">RND81_01G041100</name>
</gene>
<feature type="active site" evidence="9">
    <location>
        <position position="79"/>
    </location>
</feature>
<feature type="signal peptide" evidence="11">
    <location>
        <begin position="1"/>
        <end position="20"/>
    </location>
</feature>
<evidence type="ECO:0000256" key="11">
    <source>
        <dbReference type="SAM" id="SignalP"/>
    </source>
</evidence>
<accession>A0AAW1N8S0</accession>
<dbReference type="Proteomes" id="UP001443914">
    <property type="component" value="Unassembled WGS sequence"/>
</dbReference>
<evidence type="ECO:0000256" key="1">
    <source>
        <dbReference type="ARBA" id="ARBA00007447"/>
    </source>
</evidence>
<dbReference type="FunFam" id="2.40.70.10:FF:000015">
    <property type="entry name" value="Aspartyl protease family protein"/>
    <property type="match status" value="1"/>
</dbReference>
<dbReference type="FunFam" id="2.40.70.10:FF:000027">
    <property type="entry name" value="Aspartic proteinase Asp1 isoform A"/>
    <property type="match status" value="1"/>
</dbReference>
<keyword evidence="14" id="KW-1185">Reference proteome</keyword>
<dbReference type="Pfam" id="PF14543">
    <property type="entry name" value="TAXi_N"/>
    <property type="match status" value="1"/>
</dbReference>
<reference evidence="13" key="1">
    <citation type="submission" date="2024-03" db="EMBL/GenBank/DDBJ databases">
        <title>WGS assembly of Saponaria officinalis var. Norfolk2.</title>
        <authorList>
            <person name="Jenkins J."/>
            <person name="Shu S."/>
            <person name="Grimwood J."/>
            <person name="Barry K."/>
            <person name="Goodstein D."/>
            <person name="Schmutz J."/>
            <person name="Leebens-Mack J."/>
            <person name="Osbourn A."/>
        </authorList>
    </citation>
    <scope>NUCLEOTIDE SEQUENCE [LARGE SCALE GENOMIC DNA]</scope>
    <source>
        <strain evidence="13">JIC</strain>
    </source>
</reference>
<evidence type="ECO:0000256" key="4">
    <source>
        <dbReference type="ARBA" id="ARBA00022737"/>
    </source>
</evidence>
<dbReference type="InterPro" id="IPR033121">
    <property type="entry name" value="PEPTIDASE_A1"/>
</dbReference>
<comment type="caution">
    <text evidence="13">The sequence shown here is derived from an EMBL/GenBank/DDBJ whole genome shotgun (WGS) entry which is preliminary data.</text>
</comment>
<protein>
    <recommendedName>
        <fullName evidence="7">Aspartic proteinase Asp1</fullName>
    </recommendedName>
    <alternativeName>
        <fullName evidence="8">Nucellin-like protein</fullName>
    </alternativeName>
</protein>
<dbReference type="PRINTS" id="PR00792">
    <property type="entry name" value="PEPSIN"/>
</dbReference>
<dbReference type="InterPro" id="IPR001461">
    <property type="entry name" value="Aspartic_peptidase_A1"/>
</dbReference>
<evidence type="ECO:0000259" key="12">
    <source>
        <dbReference type="PROSITE" id="PS51767"/>
    </source>
</evidence>
<dbReference type="InterPro" id="IPR021109">
    <property type="entry name" value="Peptidase_aspartic_dom_sf"/>
</dbReference>
<dbReference type="AlphaFoldDB" id="A0AAW1N8S0"/>